<dbReference type="AlphaFoldDB" id="A0AA37TZ33"/>
<feature type="region of interest" description="Disordered" evidence="1">
    <location>
        <begin position="29"/>
        <end position="49"/>
    </location>
</feature>
<reference evidence="2 4" key="1">
    <citation type="journal article" date="2014" name="Int. J. Syst. Evol. Microbiol.">
        <title>Complete genome sequence of Corynebacterium casei LMG S-19264T (=DSM 44701T), isolated from a smear-ripened cheese.</title>
        <authorList>
            <consortium name="US DOE Joint Genome Institute (JGI-PGF)"/>
            <person name="Walter F."/>
            <person name="Albersmeier A."/>
            <person name="Kalinowski J."/>
            <person name="Ruckert C."/>
        </authorList>
    </citation>
    <scope>NUCLEOTIDE SEQUENCE [LARGE SCALE GENOMIC DNA]</scope>
    <source>
        <strain evidence="2 4">NBRC 112785</strain>
    </source>
</reference>
<keyword evidence="4" id="KW-1185">Reference proteome</keyword>
<protein>
    <submittedName>
        <fullName evidence="2">Uncharacterized protein</fullName>
    </submittedName>
</protein>
<name>A0AA37TZ33_9GAMM</name>
<reference evidence="2" key="2">
    <citation type="submission" date="2023-01" db="EMBL/GenBank/DDBJ databases">
        <title>Draft genome sequence of Paraferrimonas haliotis strain NBRC 112785.</title>
        <authorList>
            <person name="Sun Q."/>
            <person name="Mori K."/>
        </authorList>
    </citation>
    <scope>NUCLEOTIDE SEQUENCE</scope>
    <source>
        <strain evidence="2">NBRC 112785</strain>
    </source>
</reference>
<feature type="compositionally biased region" description="Basic and acidic residues" evidence="1">
    <location>
        <begin position="36"/>
        <end position="49"/>
    </location>
</feature>
<comment type="caution">
    <text evidence="2">The sequence shown here is derived from an EMBL/GenBank/DDBJ whole genome shotgun (WGS) entry which is preliminary data.</text>
</comment>
<dbReference type="RefSeq" id="WP_095498547.1">
    <property type="nucleotide sequence ID" value="NZ_BSPO01000003.1"/>
</dbReference>
<accession>A0AA37TZ33</accession>
<sequence length="49" mass="5838">MNPIKKAWRAYIRWCDNMGLTREAKRCCMPNLQDPPLKRRSDKSTSDRV</sequence>
<gene>
    <name evidence="2" type="ORF">GCM10007894_18080</name>
    <name evidence="3" type="ORF">GCM10007894_19350</name>
</gene>
<dbReference type="EMBL" id="BSPO01000003">
    <property type="protein sequence ID" value="GLS83831.1"/>
    <property type="molecule type" value="Genomic_DNA"/>
</dbReference>
<proteinExistence type="predicted"/>
<organism evidence="2 4">
    <name type="scientific">Paraferrimonas haliotis</name>
    <dbReference type="NCBI Taxonomy" id="2013866"/>
    <lineage>
        <taxon>Bacteria</taxon>
        <taxon>Pseudomonadati</taxon>
        <taxon>Pseudomonadota</taxon>
        <taxon>Gammaproteobacteria</taxon>
        <taxon>Alteromonadales</taxon>
        <taxon>Ferrimonadaceae</taxon>
        <taxon>Paraferrimonas</taxon>
    </lineage>
</organism>
<dbReference type="EMBL" id="BSPO01000003">
    <property type="protein sequence ID" value="GLS83958.1"/>
    <property type="molecule type" value="Genomic_DNA"/>
</dbReference>
<evidence type="ECO:0000313" key="4">
    <source>
        <dbReference type="Proteomes" id="UP001157439"/>
    </source>
</evidence>
<evidence type="ECO:0000313" key="2">
    <source>
        <dbReference type="EMBL" id="GLS83831.1"/>
    </source>
</evidence>
<dbReference type="Proteomes" id="UP001157439">
    <property type="component" value="Unassembled WGS sequence"/>
</dbReference>
<evidence type="ECO:0000256" key="1">
    <source>
        <dbReference type="SAM" id="MobiDB-lite"/>
    </source>
</evidence>
<evidence type="ECO:0000313" key="3">
    <source>
        <dbReference type="EMBL" id="GLS83958.1"/>
    </source>
</evidence>